<feature type="transmembrane region" description="Helical" evidence="1">
    <location>
        <begin position="57"/>
        <end position="75"/>
    </location>
</feature>
<evidence type="ECO:0000313" key="2">
    <source>
        <dbReference type="EMBL" id="JAH95028.1"/>
    </source>
</evidence>
<keyword evidence="1" id="KW-0472">Membrane</keyword>
<keyword evidence="1" id="KW-0812">Transmembrane</keyword>
<organism evidence="2">
    <name type="scientific">Anguilla anguilla</name>
    <name type="common">European freshwater eel</name>
    <name type="synonym">Muraena anguilla</name>
    <dbReference type="NCBI Taxonomy" id="7936"/>
    <lineage>
        <taxon>Eukaryota</taxon>
        <taxon>Metazoa</taxon>
        <taxon>Chordata</taxon>
        <taxon>Craniata</taxon>
        <taxon>Vertebrata</taxon>
        <taxon>Euteleostomi</taxon>
        <taxon>Actinopterygii</taxon>
        <taxon>Neopterygii</taxon>
        <taxon>Teleostei</taxon>
        <taxon>Anguilliformes</taxon>
        <taxon>Anguillidae</taxon>
        <taxon>Anguilla</taxon>
    </lineage>
</organism>
<keyword evidence="1" id="KW-1133">Transmembrane helix</keyword>
<accession>A0A0E9X008</accession>
<reference evidence="2" key="1">
    <citation type="submission" date="2014-11" db="EMBL/GenBank/DDBJ databases">
        <authorList>
            <person name="Amaro Gonzalez C."/>
        </authorList>
    </citation>
    <scope>NUCLEOTIDE SEQUENCE</scope>
</reference>
<protein>
    <submittedName>
        <fullName evidence="2">Uncharacterized protein</fullName>
    </submittedName>
</protein>
<evidence type="ECO:0000256" key="1">
    <source>
        <dbReference type="SAM" id="Phobius"/>
    </source>
</evidence>
<dbReference type="EMBL" id="GBXM01013549">
    <property type="protein sequence ID" value="JAH95028.1"/>
    <property type="molecule type" value="Transcribed_RNA"/>
</dbReference>
<dbReference type="AlphaFoldDB" id="A0A0E9X008"/>
<name>A0A0E9X008_ANGAN</name>
<reference evidence="2" key="2">
    <citation type="journal article" date="2015" name="Fish Shellfish Immunol.">
        <title>Early steps in the European eel (Anguilla anguilla)-Vibrio vulnificus interaction in the gills: Role of the RtxA13 toxin.</title>
        <authorList>
            <person name="Callol A."/>
            <person name="Pajuelo D."/>
            <person name="Ebbesson L."/>
            <person name="Teles M."/>
            <person name="MacKenzie S."/>
            <person name="Amaro C."/>
        </authorList>
    </citation>
    <scope>NUCLEOTIDE SEQUENCE</scope>
</reference>
<sequence>MFIYMTFSSFTVDVVDYFSLKIACKFTIFFFFQKGLLYFKPLNTEQLNFFVSCSPNVFSLLVLIFLLSFEIILFTEQYIKSNPSEMINN</sequence>
<proteinExistence type="predicted"/>